<gene>
    <name evidence="4" type="ORF">PR048_006907</name>
</gene>
<reference evidence="4 5" key="1">
    <citation type="submission" date="2023-02" db="EMBL/GenBank/DDBJ databases">
        <title>LHISI_Scaffold_Assembly.</title>
        <authorList>
            <person name="Stuart O.P."/>
            <person name="Cleave R."/>
            <person name="Magrath M.J.L."/>
            <person name="Mikheyev A.S."/>
        </authorList>
    </citation>
    <scope>NUCLEOTIDE SEQUENCE [LARGE SCALE GENOMIC DNA]</scope>
    <source>
        <strain evidence="4">Daus_M_001</strain>
        <tissue evidence="4">Leg muscle</tissue>
    </source>
</reference>
<dbReference type="Pfam" id="PF11427">
    <property type="entry name" value="HTH_Tnp_Tc3_1"/>
    <property type="match status" value="1"/>
</dbReference>
<sequence length="865" mass="96377">MKRFGRLLTSRSWEPMRVRRGMEQRQNKRAGETGNPRENTATRDLPMWEASSLTTTPPRTYRMKWRDDNRSGITLGRRPSWRTVVFVGNLGGSVVDGFAHLLGMAQRSRLRMLGELGSNGSGLHSWASGFASTTGSSWISRRAQLTYNLEIFWRGRGRLPDAFLLTLTRDVELLMSAQKSEDGVGGMTELPGFLAPSAGSLRTLPEVTAVDIALRVVRLSAQEHGWQFHLKEIQVADDFLCYRSNEDCSEWKRTTPPGIEPGSPQSQTSALPAGPPRTRQTKKPHRWSVGFPVISRFPARTFRRCSILTSLTLTGSQDIAAQMFPLSTRALAWNHTVHSAHVSSISQVVRQHSQEEQEAVSGARVVPRASTGANEVNIQPNTCRDACLMAYRPSCYLSAQPTLLQLAVSLPGYTQEHDKMFYTYVQDHQERGVLGGGGRAMLRGPGRAQIATLNIEVLRADEGEAKLSTEDRRNARGGGVNGRSPRKHADQRHRPARSPHATPLGIEPGSPRWEAVRLTTEPPRDPTWRLCFIDLVNPGPGWSYGSTARFPLRRTGFDSRGGHSRIFASGNRTERCHWSASFLWVLPFPPPLHSGATPYSPHFIFIGSQDLDVKSRPNLSIPLPVRAIRSYLVRHWNVTCLLLSERHPVGTWIVYLRKTHPEAPFTKELRRSWEYSGRQFRLMEWRRPRSSAGIKGRRKGASSGTIPTCENPGGTWPGIEPVDLCAGVEPVDKETARGTELSDFDKGVIVGCHLSGLSSQAIARKVNRPKSTVAFVLRKWKVGGHCANAARSGRPPILTDRNRRSLKHRIVKNRTQPMATIRREFHAATGESVSIGTLCTEAHRFGYFGRAAAHKPHITTNNKAR</sequence>
<proteinExistence type="predicted"/>
<evidence type="ECO:0000256" key="2">
    <source>
        <dbReference type="SAM" id="MobiDB-lite"/>
    </source>
</evidence>
<keyword evidence="5" id="KW-1185">Reference proteome</keyword>
<feature type="region of interest" description="Disordered" evidence="2">
    <location>
        <begin position="15"/>
        <end position="44"/>
    </location>
</feature>
<comment type="subcellular location">
    <subcellularLocation>
        <location evidence="1">Nucleus</location>
    </subcellularLocation>
</comment>
<accession>A0ABQ9ICU2</accession>
<feature type="domain" description="Tc3 transposase DNA binding" evidence="3">
    <location>
        <begin position="737"/>
        <end position="770"/>
    </location>
</feature>
<organism evidence="4 5">
    <name type="scientific">Dryococelus australis</name>
    <dbReference type="NCBI Taxonomy" id="614101"/>
    <lineage>
        <taxon>Eukaryota</taxon>
        <taxon>Metazoa</taxon>
        <taxon>Ecdysozoa</taxon>
        <taxon>Arthropoda</taxon>
        <taxon>Hexapoda</taxon>
        <taxon>Insecta</taxon>
        <taxon>Pterygota</taxon>
        <taxon>Neoptera</taxon>
        <taxon>Polyneoptera</taxon>
        <taxon>Phasmatodea</taxon>
        <taxon>Verophasmatodea</taxon>
        <taxon>Anareolatae</taxon>
        <taxon>Phasmatidae</taxon>
        <taxon>Eurycanthinae</taxon>
        <taxon>Dryococelus</taxon>
    </lineage>
</organism>
<dbReference type="Gene3D" id="1.10.10.10">
    <property type="entry name" value="Winged helix-like DNA-binding domain superfamily/Winged helix DNA-binding domain"/>
    <property type="match status" value="1"/>
</dbReference>
<evidence type="ECO:0000259" key="3">
    <source>
        <dbReference type="Pfam" id="PF11427"/>
    </source>
</evidence>
<dbReference type="SUPFAM" id="SSF46689">
    <property type="entry name" value="Homeodomain-like"/>
    <property type="match status" value="1"/>
</dbReference>
<feature type="region of interest" description="Disordered" evidence="2">
    <location>
        <begin position="252"/>
        <end position="285"/>
    </location>
</feature>
<dbReference type="InterPro" id="IPR025898">
    <property type="entry name" value="Tc3_transposase_DNA-bd_dom"/>
</dbReference>
<dbReference type="EMBL" id="JARBHB010000002">
    <property type="protein sequence ID" value="KAJ8894292.1"/>
    <property type="molecule type" value="Genomic_DNA"/>
</dbReference>
<evidence type="ECO:0000313" key="5">
    <source>
        <dbReference type="Proteomes" id="UP001159363"/>
    </source>
</evidence>
<protein>
    <recommendedName>
        <fullName evidence="3">Tc3 transposase DNA binding domain-containing protein</fullName>
    </recommendedName>
</protein>
<dbReference type="Proteomes" id="UP001159363">
    <property type="component" value="Chromosome 2"/>
</dbReference>
<feature type="region of interest" description="Disordered" evidence="2">
    <location>
        <begin position="693"/>
        <end position="712"/>
    </location>
</feature>
<feature type="region of interest" description="Disordered" evidence="2">
    <location>
        <begin position="466"/>
        <end position="513"/>
    </location>
</feature>
<evidence type="ECO:0000256" key="1">
    <source>
        <dbReference type="ARBA" id="ARBA00004123"/>
    </source>
</evidence>
<dbReference type="InterPro" id="IPR036388">
    <property type="entry name" value="WH-like_DNA-bd_sf"/>
</dbReference>
<evidence type="ECO:0000313" key="4">
    <source>
        <dbReference type="EMBL" id="KAJ8894292.1"/>
    </source>
</evidence>
<feature type="compositionally biased region" description="Basic and acidic residues" evidence="2">
    <location>
        <begin position="15"/>
        <end position="31"/>
    </location>
</feature>
<comment type="caution">
    <text evidence="4">The sequence shown here is derived from an EMBL/GenBank/DDBJ whole genome shotgun (WGS) entry which is preliminary data.</text>
</comment>
<name>A0ABQ9ICU2_9NEOP</name>
<feature type="compositionally biased region" description="Basic residues" evidence="2">
    <location>
        <begin position="484"/>
        <end position="497"/>
    </location>
</feature>
<dbReference type="InterPro" id="IPR009057">
    <property type="entry name" value="Homeodomain-like_sf"/>
</dbReference>